<dbReference type="PANTHER" id="PTHR10353:SF36">
    <property type="entry name" value="LP05116P"/>
    <property type="match status" value="1"/>
</dbReference>
<feature type="signal peptide" evidence="5">
    <location>
        <begin position="1"/>
        <end position="28"/>
    </location>
</feature>
<dbReference type="PRINTS" id="PR00131">
    <property type="entry name" value="GLHYDRLASE1"/>
</dbReference>
<dbReference type="InterPro" id="IPR033132">
    <property type="entry name" value="GH_1_N_CS"/>
</dbReference>
<evidence type="ECO:0000256" key="3">
    <source>
        <dbReference type="ARBA" id="ARBA00023295"/>
    </source>
</evidence>
<keyword evidence="2" id="KW-0378">Hydrolase</keyword>
<dbReference type="PANTHER" id="PTHR10353">
    <property type="entry name" value="GLYCOSYL HYDROLASE"/>
    <property type="match status" value="1"/>
</dbReference>
<dbReference type="Pfam" id="PF00232">
    <property type="entry name" value="Glyco_hydro_1"/>
    <property type="match status" value="2"/>
</dbReference>
<reference evidence="6" key="1">
    <citation type="journal article" date="2021" name="Nat. Commun.">
        <title>Genomic analyses provide insights into spinach domestication and the genetic basis of agronomic traits.</title>
        <authorList>
            <person name="Cai X."/>
            <person name="Sun X."/>
            <person name="Xu C."/>
            <person name="Sun H."/>
            <person name="Wang X."/>
            <person name="Ge C."/>
            <person name="Zhang Z."/>
            <person name="Wang Q."/>
            <person name="Fei Z."/>
            <person name="Jiao C."/>
            <person name="Wang Q."/>
        </authorList>
    </citation>
    <scope>NUCLEOTIDE SEQUENCE [LARGE SCALE GENOMIC DNA]</scope>
    <source>
        <strain evidence="6">cv. Varoflay</strain>
    </source>
</reference>
<keyword evidence="5" id="KW-0732">Signal</keyword>
<organism evidence="6 7">
    <name type="scientific">Spinacia oleracea</name>
    <name type="common">Spinach</name>
    <dbReference type="NCBI Taxonomy" id="3562"/>
    <lineage>
        <taxon>Eukaryota</taxon>
        <taxon>Viridiplantae</taxon>
        <taxon>Streptophyta</taxon>
        <taxon>Embryophyta</taxon>
        <taxon>Tracheophyta</taxon>
        <taxon>Spermatophyta</taxon>
        <taxon>Magnoliopsida</taxon>
        <taxon>eudicotyledons</taxon>
        <taxon>Gunneridae</taxon>
        <taxon>Pentapetalae</taxon>
        <taxon>Caryophyllales</taxon>
        <taxon>Chenopodiaceae</taxon>
        <taxon>Chenopodioideae</taxon>
        <taxon>Anserineae</taxon>
        <taxon>Spinacia</taxon>
    </lineage>
</organism>
<keyword evidence="6" id="KW-1185">Reference proteome</keyword>
<evidence type="ECO:0000256" key="4">
    <source>
        <dbReference type="RuleBase" id="RU003690"/>
    </source>
</evidence>
<evidence type="ECO:0000313" key="6">
    <source>
        <dbReference type="Proteomes" id="UP000813463"/>
    </source>
</evidence>
<comment type="similarity">
    <text evidence="1 4">Belongs to the glycosyl hydrolase 1 family.</text>
</comment>
<dbReference type="RefSeq" id="XP_056682622.1">
    <property type="nucleotide sequence ID" value="XM_056826644.1"/>
</dbReference>
<dbReference type="Proteomes" id="UP000813463">
    <property type="component" value="Chromosome 4"/>
</dbReference>
<gene>
    <name evidence="7" type="primary">LOC110797952</name>
</gene>
<accession>A0ABM3QGY6</accession>
<name>A0ABM3QGY6_SPIOL</name>
<evidence type="ECO:0000256" key="5">
    <source>
        <dbReference type="SAM" id="SignalP"/>
    </source>
</evidence>
<protein>
    <submittedName>
        <fullName evidence="7">Beta-glucosidase 41 isoform X2</fullName>
    </submittedName>
</protein>
<dbReference type="InterPro" id="IPR017853">
    <property type="entry name" value="GH"/>
</dbReference>
<proteinExistence type="inferred from homology"/>
<dbReference type="Gene3D" id="3.20.20.80">
    <property type="entry name" value="Glycosidases"/>
    <property type="match status" value="2"/>
</dbReference>
<sequence>MTPAPKIALFFAANLLFFCAIPIQSANGDEFISRADFPDGFIFGTASSAYQFEGAVNEGNRGKSIWDTFSRLPGRILDFSDADVAVDQYHRFKALEDRYEGWLSNQVIKDFENFASTCFEAFGDRVKHWVTFNEPHGFSINGYDFGVQAPGRCSFIGHLLCKKGKSGVEPYVAAHNILLSHAAVYHAYQKNFKEKQGGSIGIALDAKWYEPITSKKEDQDAAQRAMDFSLGWFLDPLFFGQYPNSMQELVGSRLPEISPEISNLLNKSLDFVGINHYTTLYVRNDRTRFRKFLLQDASTDSAVITSHYRFGVPIGERAASRWLAIVPWGMRSLTKYVRDRYINLPMFITENGMDEQDAPHVALNDALQDDKRIDFHRDYLSNLSAAIRQDNCDVRGYFIWSLLDNWEWNLGYTHRFGLYYVDYKNNLTRIPKSSVKWFKSFLRFDDIRLHKEY</sequence>
<evidence type="ECO:0000313" key="7">
    <source>
        <dbReference type="RefSeq" id="XP_056682622.1"/>
    </source>
</evidence>
<evidence type="ECO:0000256" key="1">
    <source>
        <dbReference type="ARBA" id="ARBA00010838"/>
    </source>
</evidence>
<reference evidence="7" key="2">
    <citation type="submission" date="2025-08" db="UniProtKB">
        <authorList>
            <consortium name="RefSeq"/>
        </authorList>
    </citation>
    <scope>IDENTIFICATION</scope>
    <source>
        <tissue evidence="7">Leaf</tissue>
    </source>
</reference>
<feature type="chain" id="PRO_5045588643" evidence="5">
    <location>
        <begin position="29"/>
        <end position="453"/>
    </location>
</feature>
<dbReference type="SUPFAM" id="SSF51445">
    <property type="entry name" value="(Trans)glycosidases"/>
    <property type="match status" value="1"/>
</dbReference>
<keyword evidence="3" id="KW-0326">Glycosidase</keyword>
<dbReference type="PROSITE" id="PS00653">
    <property type="entry name" value="GLYCOSYL_HYDROL_F1_2"/>
    <property type="match status" value="1"/>
</dbReference>
<dbReference type="InterPro" id="IPR001360">
    <property type="entry name" value="Glyco_hydro_1"/>
</dbReference>
<evidence type="ECO:0000256" key="2">
    <source>
        <dbReference type="ARBA" id="ARBA00022801"/>
    </source>
</evidence>
<dbReference type="GeneID" id="110797952"/>